<evidence type="ECO:0000313" key="1">
    <source>
        <dbReference type="EMBL" id="MFC4852606.1"/>
    </source>
</evidence>
<name>A0ABV9RWC7_9PSEU</name>
<comment type="caution">
    <text evidence="1">The sequence shown here is derived from an EMBL/GenBank/DDBJ whole genome shotgun (WGS) entry which is preliminary data.</text>
</comment>
<sequence length="95" mass="9995">MAKYGYDDGMLLHVIGATETALGQMNQVNSAVLGISGQMPVVNNSTSGVKLAGLLGDWSSDYQKIVTQLSELNTKAQGLLQLNRNIEVETGGAAQ</sequence>
<dbReference type="Proteomes" id="UP001595859">
    <property type="component" value="Unassembled WGS sequence"/>
</dbReference>
<protein>
    <submittedName>
        <fullName evidence="1">Uncharacterized protein</fullName>
    </submittedName>
</protein>
<evidence type="ECO:0000313" key="2">
    <source>
        <dbReference type="Proteomes" id="UP001595859"/>
    </source>
</evidence>
<keyword evidence="2" id="KW-1185">Reference proteome</keyword>
<accession>A0ABV9RWC7</accession>
<proteinExistence type="predicted"/>
<organism evidence="1 2">
    <name type="scientific">Actinophytocola glycyrrhizae</name>
    <dbReference type="NCBI Taxonomy" id="2044873"/>
    <lineage>
        <taxon>Bacteria</taxon>
        <taxon>Bacillati</taxon>
        <taxon>Actinomycetota</taxon>
        <taxon>Actinomycetes</taxon>
        <taxon>Pseudonocardiales</taxon>
        <taxon>Pseudonocardiaceae</taxon>
    </lineage>
</organism>
<reference evidence="2" key="1">
    <citation type="journal article" date="2019" name="Int. J. Syst. Evol. Microbiol.">
        <title>The Global Catalogue of Microorganisms (GCM) 10K type strain sequencing project: providing services to taxonomists for standard genome sequencing and annotation.</title>
        <authorList>
            <consortium name="The Broad Institute Genomics Platform"/>
            <consortium name="The Broad Institute Genome Sequencing Center for Infectious Disease"/>
            <person name="Wu L."/>
            <person name="Ma J."/>
        </authorList>
    </citation>
    <scope>NUCLEOTIDE SEQUENCE [LARGE SCALE GENOMIC DNA]</scope>
    <source>
        <strain evidence="2">ZS-22-S1</strain>
    </source>
</reference>
<dbReference type="RefSeq" id="WP_378054469.1">
    <property type="nucleotide sequence ID" value="NZ_JBHSIS010000002.1"/>
</dbReference>
<gene>
    <name evidence="1" type="ORF">ACFPCV_03755</name>
</gene>
<dbReference type="EMBL" id="JBHSIS010000002">
    <property type="protein sequence ID" value="MFC4852606.1"/>
    <property type="molecule type" value="Genomic_DNA"/>
</dbReference>